<keyword evidence="3" id="KW-1185">Reference proteome</keyword>
<evidence type="ECO:0000256" key="1">
    <source>
        <dbReference type="SAM" id="Phobius"/>
    </source>
</evidence>
<keyword evidence="1" id="KW-1133">Transmembrane helix</keyword>
<proteinExistence type="predicted"/>
<accession>A0A9P4XVQ3</accession>
<protein>
    <submittedName>
        <fullName evidence="2">Uncharacterized protein</fullName>
    </submittedName>
</protein>
<feature type="transmembrane region" description="Helical" evidence="1">
    <location>
        <begin position="27"/>
        <end position="48"/>
    </location>
</feature>
<gene>
    <name evidence="2" type="ORF">M406DRAFT_265518</name>
</gene>
<dbReference type="RefSeq" id="XP_040772661.1">
    <property type="nucleotide sequence ID" value="XM_040917740.1"/>
</dbReference>
<sequence>MPLNLGKLIKWKEEALKNQIKKYQEKIGSILYTAIMIRLDIAFAYTLLSRFLTNLEPKYLE</sequence>
<comment type="caution">
    <text evidence="2">The sequence shown here is derived from an EMBL/GenBank/DDBJ whole genome shotgun (WGS) entry which is preliminary data.</text>
</comment>
<dbReference type="OrthoDB" id="4941404at2759"/>
<reference evidence="2" key="1">
    <citation type="journal article" date="2020" name="Phytopathology">
        <title>Genome sequence of the chestnut blight fungus Cryphonectria parasitica EP155: A fundamental resource for an archetypical invasive plant pathogen.</title>
        <authorList>
            <person name="Crouch J.A."/>
            <person name="Dawe A."/>
            <person name="Aerts A."/>
            <person name="Barry K."/>
            <person name="Churchill A.C.L."/>
            <person name="Grimwood J."/>
            <person name="Hillman B."/>
            <person name="Milgroom M.G."/>
            <person name="Pangilinan J."/>
            <person name="Smith M."/>
            <person name="Salamov A."/>
            <person name="Schmutz J."/>
            <person name="Yadav J."/>
            <person name="Grigoriev I.V."/>
            <person name="Nuss D."/>
        </authorList>
    </citation>
    <scope>NUCLEOTIDE SEQUENCE</scope>
    <source>
        <strain evidence="2">EP155</strain>
    </source>
</reference>
<keyword evidence="1" id="KW-0472">Membrane</keyword>
<keyword evidence="1" id="KW-0812">Transmembrane</keyword>
<organism evidence="2 3">
    <name type="scientific">Cryphonectria parasitica (strain ATCC 38755 / EP155)</name>
    <dbReference type="NCBI Taxonomy" id="660469"/>
    <lineage>
        <taxon>Eukaryota</taxon>
        <taxon>Fungi</taxon>
        <taxon>Dikarya</taxon>
        <taxon>Ascomycota</taxon>
        <taxon>Pezizomycotina</taxon>
        <taxon>Sordariomycetes</taxon>
        <taxon>Sordariomycetidae</taxon>
        <taxon>Diaporthales</taxon>
        <taxon>Cryphonectriaceae</taxon>
        <taxon>Cryphonectria-Endothia species complex</taxon>
        <taxon>Cryphonectria</taxon>
    </lineage>
</organism>
<dbReference type="Proteomes" id="UP000803844">
    <property type="component" value="Unassembled WGS sequence"/>
</dbReference>
<dbReference type="AlphaFoldDB" id="A0A9P4XVQ3"/>
<evidence type="ECO:0000313" key="3">
    <source>
        <dbReference type="Proteomes" id="UP000803844"/>
    </source>
</evidence>
<dbReference type="GeneID" id="63834869"/>
<dbReference type="EMBL" id="MU032351">
    <property type="protein sequence ID" value="KAF3761682.1"/>
    <property type="molecule type" value="Genomic_DNA"/>
</dbReference>
<evidence type="ECO:0000313" key="2">
    <source>
        <dbReference type="EMBL" id="KAF3761682.1"/>
    </source>
</evidence>
<name>A0A9P4XVQ3_CRYP1</name>